<dbReference type="Proteomes" id="UP000236161">
    <property type="component" value="Unassembled WGS sequence"/>
</dbReference>
<organism evidence="2 3">
    <name type="scientific">Apostasia shenzhenica</name>
    <dbReference type="NCBI Taxonomy" id="1088818"/>
    <lineage>
        <taxon>Eukaryota</taxon>
        <taxon>Viridiplantae</taxon>
        <taxon>Streptophyta</taxon>
        <taxon>Embryophyta</taxon>
        <taxon>Tracheophyta</taxon>
        <taxon>Spermatophyta</taxon>
        <taxon>Magnoliopsida</taxon>
        <taxon>Liliopsida</taxon>
        <taxon>Asparagales</taxon>
        <taxon>Orchidaceae</taxon>
        <taxon>Apostasioideae</taxon>
        <taxon>Apostasia</taxon>
    </lineage>
</organism>
<dbReference type="Gene3D" id="3.30.420.10">
    <property type="entry name" value="Ribonuclease H-like superfamily/Ribonuclease H"/>
    <property type="match status" value="1"/>
</dbReference>
<proteinExistence type="predicted"/>
<gene>
    <name evidence="2" type="ORF">AXF42_Ash019411</name>
</gene>
<dbReference type="InterPro" id="IPR012337">
    <property type="entry name" value="RNaseH-like_sf"/>
</dbReference>
<reference evidence="2 3" key="1">
    <citation type="journal article" date="2017" name="Nature">
        <title>The Apostasia genome and the evolution of orchids.</title>
        <authorList>
            <person name="Zhang G.Q."/>
            <person name="Liu K.W."/>
            <person name="Li Z."/>
            <person name="Lohaus R."/>
            <person name="Hsiao Y.Y."/>
            <person name="Niu S.C."/>
            <person name="Wang J.Y."/>
            <person name="Lin Y.C."/>
            <person name="Xu Q."/>
            <person name="Chen L.J."/>
            <person name="Yoshida K."/>
            <person name="Fujiwara S."/>
            <person name="Wang Z.W."/>
            <person name="Zhang Y.Q."/>
            <person name="Mitsuda N."/>
            <person name="Wang M."/>
            <person name="Liu G.H."/>
            <person name="Pecoraro L."/>
            <person name="Huang H.X."/>
            <person name="Xiao X.J."/>
            <person name="Lin M."/>
            <person name="Wu X.Y."/>
            <person name="Wu W.L."/>
            <person name="Chen Y.Y."/>
            <person name="Chang S.B."/>
            <person name="Sakamoto S."/>
            <person name="Ohme-Takagi M."/>
            <person name="Yagi M."/>
            <person name="Zeng S.J."/>
            <person name="Shen C.Y."/>
            <person name="Yeh C.M."/>
            <person name="Luo Y.B."/>
            <person name="Tsai W.C."/>
            <person name="Van de Peer Y."/>
            <person name="Liu Z.J."/>
        </authorList>
    </citation>
    <scope>NUCLEOTIDE SEQUENCE [LARGE SCALE GENOMIC DNA]</scope>
    <source>
        <strain evidence="3">cv. Shenzhen</strain>
        <tissue evidence="2">Stem</tissue>
    </source>
</reference>
<dbReference type="OrthoDB" id="1752183at2759"/>
<accession>A0A2I0B4W5</accession>
<dbReference type="GO" id="GO:0003676">
    <property type="term" value="F:nucleic acid binding"/>
    <property type="evidence" value="ECO:0007669"/>
    <property type="project" value="InterPro"/>
</dbReference>
<name>A0A2I0B4W5_9ASPA</name>
<dbReference type="SUPFAM" id="SSF53098">
    <property type="entry name" value="Ribonuclease H-like"/>
    <property type="match status" value="1"/>
</dbReference>
<protein>
    <recommendedName>
        <fullName evidence="1">RNase H type-1 domain-containing protein</fullName>
    </recommendedName>
</protein>
<evidence type="ECO:0000259" key="1">
    <source>
        <dbReference type="Pfam" id="PF13456"/>
    </source>
</evidence>
<keyword evidence="3" id="KW-1185">Reference proteome</keyword>
<evidence type="ECO:0000313" key="3">
    <source>
        <dbReference type="Proteomes" id="UP000236161"/>
    </source>
</evidence>
<dbReference type="GO" id="GO:0004523">
    <property type="term" value="F:RNA-DNA hybrid ribonuclease activity"/>
    <property type="evidence" value="ECO:0007669"/>
    <property type="project" value="InterPro"/>
</dbReference>
<evidence type="ECO:0000313" key="2">
    <source>
        <dbReference type="EMBL" id="PKA62828.1"/>
    </source>
</evidence>
<dbReference type="Pfam" id="PF13456">
    <property type="entry name" value="RVT_3"/>
    <property type="match status" value="1"/>
</dbReference>
<feature type="domain" description="RNase H type-1" evidence="1">
    <location>
        <begin position="1"/>
        <end position="65"/>
    </location>
</feature>
<dbReference type="InterPro" id="IPR002156">
    <property type="entry name" value="RNaseH_domain"/>
</dbReference>
<sequence length="66" mass="7784">MAEIQACTYGITLCCEIGFNNIELELDSLVLVNWLKYNSYISWKYFLNIAHIKSLINYRNITVRHI</sequence>
<dbReference type="EMBL" id="KZ451913">
    <property type="protein sequence ID" value="PKA62828.1"/>
    <property type="molecule type" value="Genomic_DNA"/>
</dbReference>
<dbReference type="AlphaFoldDB" id="A0A2I0B4W5"/>
<dbReference type="InterPro" id="IPR036397">
    <property type="entry name" value="RNaseH_sf"/>
</dbReference>